<dbReference type="AlphaFoldDB" id="A0A0A9HQB1"/>
<proteinExistence type="predicted"/>
<dbReference type="EMBL" id="GBRH01162818">
    <property type="protein sequence ID" value="JAE35078.1"/>
    <property type="molecule type" value="Transcribed_RNA"/>
</dbReference>
<evidence type="ECO:0000313" key="1">
    <source>
        <dbReference type="EMBL" id="JAE35078.1"/>
    </source>
</evidence>
<protein>
    <submittedName>
        <fullName evidence="1">Uncharacterized protein</fullName>
    </submittedName>
</protein>
<reference evidence="1" key="1">
    <citation type="submission" date="2014-09" db="EMBL/GenBank/DDBJ databases">
        <authorList>
            <person name="Magalhaes I.L.F."/>
            <person name="Oliveira U."/>
            <person name="Santos F.R."/>
            <person name="Vidigal T.H.D.A."/>
            <person name="Brescovit A.D."/>
            <person name="Santos A.J."/>
        </authorList>
    </citation>
    <scope>NUCLEOTIDE SEQUENCE</scope>
    <source>
        <tissue evidence="1">Shoot tissue taken approximately 20 cm above the soil surface</tissue>
    </source>
</reference>
<accession>A0A0A9HQB1</accession>
<sequence length="59" mass="6808">MMLIGKVPSHTETETKAVIQHIMDYRTTMIPCPKTSPMPFLVKYASRCNLMEHHLCSKM</sequence>
<organism evidence="1">
    <name type="scientific">Arundo donax</name>
    <name type="common">Giant reed</name>
    <name type="synonym">Donax arundinaceus</name>
    <dbReference type="NCBI Taxonomy" id="35708"/>
    <lineage>
        <taxon>Eukaryota</taxon>
        <taxon>Viridiplantae</taxon>
        <taxon>Streptophyta</taxon>
        <taxon>Embryophyta</taxon>
        <taxon>Tracheophyta</taxon>
        <taxon>Spermatophyta</taxon>
        <taxon>Magnoliopsida</taxon>
        <taxon>Liliopsida</taxon>
        <taxon>Poales</taxon>
        <taxon>Poaceae</taxon>
        <taxon>PACMAD clade</taxon>
        <taxon>Arundinoideae</taxon>
        <taxon>Arundineae</taxon>
        <taxon>Arundo</taxon>
    </lineage>
</organism>
<reference evidence="1" key="2">
    <citation type="journal article" date="2015" name="Data Brief">
        <title>Shoot transcriptome of the giant reed, Arundo donax.</title>
        <authorList>
            <person name="Barrero R.A."/>
            <person name="Guerrero F.D."/>
            <person name="Moolhuijzen P."/>
            <person name="Goolsby J.A."/>
            <person name="Tidwell J."/>
            <person name="Bellgard S.E."/>
            <person name="Bellgard M.I."/>
        </authorList>
    </citation>
    <scope>NUCLEOTIDE SEQUENCE</scope>
    <source>
        <tissue evidence="1">Shoot tissue taken approximately 20 cm above the soil surface</tissue>
    </source>
</reference>
<name>A0A0A9HQB1_ARUDO</name>